<dbReference type="RefSeq" id="WP_246151553.1">
    <property type="nucleotide sequence ID" value="NZ_SJPX01000002.1"/>
</dbReference>
<dbReference type="InterPro" id="IPR032466">
    <property type="entry name" value="Metal_Hydrolase"/>
</dbReference>
<feature type="domain" description="Amidohydrolase-related" evidence="2">
    <location>
        <begin position="75"/>
        <end position="394"/>
    </location>
</feature>
<dbReference type="GO" id="GO:0005737">
    <property type="term" value="C:cytoplasm"/>
    <property type="evidence" value="ECO:0007669"/>
    <property type="project" value="TreeGrafter"/>
</dbReference>
<keyword evidence="1" id="KW-0456">Lyase</keyword>
<sequence length="416" mass="47711">MLTIGFGWLSVLAHAQTFPIAPQAEGSLIEDSIADNPPPLDGKDGRDLSVRNFRPKNQLRTPANPKTYAKFPVVDVHTHFHFKLRDSAELLDDFVAVMDRNQIAVCVSLDGQLGSQFDAHQAFLWNKYRDRFAIFAHIDWQGDGDETDPTTWDCHRQGFAQRTVDQLTAAVEAGASGLKIFKRFGLGYRNPDGTLMKIDDRRWDPIWAACGELGIPVIIHTADPAAFFEPVDSTNERWEELSRHPDWSFYGKEFPSRQELLDARNRVIERHPQTNFIGAHIANNSEDLATVSGWLDRYPNLYLEPASRISELGRQPRTARQFLIRYADRLMFGTDGPWPQQRLRLYWRFFETRDESFPYSEKVPPPQGMWQIDGVGLPDEVLAKLYHENAARLIPGVRDRIEKFRVTYPTLSTKNE</sequence>
<gene>
    <name evidence="3" type="ORF">Poly59_23870</name>
</gene>
<dbReference type="GO" id="GO:0019748">
    <property type="term" value="P:secondary metabolic process"/>
    <property type="evidence" value="ECO:0007669"/>
    <property type="project" value="TreeGrafter"/>
</dbReference>
<dbReference type="EMBL" id="SJPX01000002">
    <property type="protein sequence ID" value="TWU56083.1"/>
    <property type="molecule type" value="Genomic_DNA"/>
</dbReference>
<dbReference type="InterPro" id="IPR032465">
    <property type="entry name" value="ACMSD"/>
</dbReference>
<keyword evidence="3" id="KW-0378">Hydrolase</keyword>
<reference evidence="3 4" key="1">
    <citation type="submission" date="2019-02" db="EMBL/GenBank/DDBJ databases">
        <title>Deep-cultivation of Planctomycetes and their phenomic and genomic characterization uncovers novel biology.</title>
        <authorList>
            <person name="Wiegand S."/>
            <person name="Jogler M."/>
            <person name="Boedeker C."/>
            <person name="Pinto D."/>
            <person name="Vollmers J."/>
            <person name="Rivas-Marin E."/>
            <person name="Kohn T."/>
            <person name="Peeters S.H."/>
            <person name="Heuer A."/>
            <person name="Rast P."/>
            <person name="Oberbeckmann S."/>
            <person name="Bunk B."/>
            <person name="Jeske O."/>
            <person name="Meyerdierks A."/>
            <person name="Storesund J.E."/>
            <person name="Kallscheuer N."/>
            <person name="Luecker S."/>
            <person name="Lage O.M."/>
            <person name="Pohl T."/>
            <person name="Merkel B.J."/>
            <person name="Hornburger P."/>
            <person name="Mueller R.-W."/>
            <person name="Bruemmer F."/>
            <person name="Labrenz M."/>
            <person name="Spormann A.M."/>
            <person name="Op Den Camp H."/>
            <person name="Overmann J."/>
            <person name="Amann R."/>
            <person name="Jetten M.S.M."/>
            <person name="Mascher T."/>
            <person name="Medema M.H."/>
            <person name="Devos D.P."/>
            <person name="Kaster A.-K."/>
            <person name="Ovreas L."/>
            <person name="Rohde M."/>
            <person name="Galperin M.Y."/>
            <person name="Jogler C."/>
        </authorList>
    </citation>
    <scope>NUCLEOTIDE SEQUENCE [LARGE SCALE GENOMIC DNA]</scope>
    <source>
        <strain evidence="3 4">Poly59</strain>
    </source>
</reference>
<evidence type="ECO:0000259" key="2">
    <source>
        <dbReference type="Pfam" id="PF04909"/>
    </source>
</evidence>
<dbReference type="GO" id="GO:0016787">
    <property type="term" value="F:hydrolase activity"/>
    <property type="evidence" value="ECO:0007669"/>
    <property type="project" value="UniProtKB-KW"/>
</dbReference>
<dbReference type="Pfam" id="PF04909">
    <property type="entry name" value="Amidohydro_2"/>
    <property type="match status" value="1"/>
</dbReference>
<proteinExistence type="predicted"/>
<dbReference type="AlphaFoldDB" id="A0A5C6F2Q9"/>
<comment type="caution">
    <text evidence="3">The sequence shown here is derived from an EMBL/GenBank/DDBJ whole genome shotgun (WGS) entry which is preliminary data.</text>
</comment>
<keyword evidence="4" id="KW-1185">Reference proteome</keyword>
<name>A0A5C6F2Q9_9BACT</name>
<dbReference type="SUPFAM" id="SSF51556">
    <property type="entry name" value="Metallo-dependent hydrolases"/>
    <property type="match status" value="1"/>
</dbReference>
<dbReference type="InterPro" id="IPR006680">
    <property type="entry name" value="Amidohydro-rel"/>
</dbReference>
<dbReference type="PANTHER" id="PTHR21240:SF28">
    <property type="entry name" value="ISO-OROTATE DECARBOXYLASE (EUROFUNG)"/>
    <property type="match status" value="1"/>
</dbReference>
<dbReference type="GO" id="GO:0016831">
    <property type="term" value="F:carboxy-lyase activity"/>
    <property type="evidence" value="ECO:0007669"/>
    <property type="project" value="InterPro"/>
</dbReference>
<dbReference type="PANTHER" id="PTHR21240">
    <property type="entry name" value="2-AMINO-3-CARBOXYLMUCONATE-6-SEMIALDEHYDE DECARBOXYLASE"/>
    <property type="match status" value="1"/>
</dbReference>
<organism evidence="3 4">
    <name type="scientific">Rubripirellula reticaptiva</name>
    <dbReference type="NCBI Taxonomy" id="2528013"/>
    <lineage>
        <taxon>Bacteria</taxon>
        <taxon>Pseudomonadati</taxon>
        <taxon>Planctomycetota</taxon>
        <taxon>Planctomycetia</taxon>
        <taxon>Pirellulales</taxon>
        <taxon>Pirellulaceae</taxon>
        <taxon>Rubripirellula</taxon>
    </lineage>
</organism>
<evidence type="ECO:0000313" key="3">
    <source>
        <dbReference type="EMBL" id="TWU56083.1"/>
    </source>
</evidence>
<protein>
    <submittedName>
        <fullName evidence="3">Amidohydrolase</fullName>
    </submittedName>
</protein>
<dbReference type="Proteomes" id="UP000317977">
    <property type="component" value="Unassembled WGS sequence"/>
</dbReference>
<evidence type="ECO:0000313" key="4">
    <source>
        <dbReference type="Proteomes" id="UP000317977"/>
    </source>
</evidence>
<evidence type="ECO:0000256" key="1">
    <source>
        <dbReference type="ARBA" id="ARBA00023239"/>
    </source>
</evidence>
<dbReference type="Gene3D" id="3.20.20.140">
    <property type="entry name" value="Metal-dependent hydrolases"/>
    <property type="match status" value="1"/>
</dbReference>
<accession>A0A5C6F2Q9</accession>